<keyword evidence="11" id="KW-1185">Reference proteome</keyword>
<dbReference type="Proteomes" id="UP000283387">
    <property type="component" value="Unassembled WGS sequence"/>
</dbReference>
<evidence type="ECO:0000313" key="10">
    <source>
        <dbReference type="EMBL" id="RKD90653.1"/>
    </source>
</evidence>
<dbReference type="PANTHER" id="PTHR30026:SF20">
    <property type="entry name" value="OUTER MEMBRANE PROTEIN TOLC"/>
    <property type="match status" value="1"/>
</dbReference>
<evidence type="ECO:0000256" key="1">
    <source>
        <dbReference type="ARBA" id="ARBA00004442"/>
    </source>
</evidence>
<evidence type="ECO:0000256" key="6">
    <source>
        <dbReference type="ARBA" id="ARBA00023136"/>
    </source>
</evidence>
<proteinExistence type="inferred from homology"/>
<organism evidence="10 11">
    <name type="scientific">Mangrovibacterium diazotrophicum</name>
    <dbReference type="NCBI Taxonomy" id="1261403"/>
    <lineage>
        <taxon>Bacteria</taxon>
        <taxon>Pseudomonadati</taxon>
        <taxon>Bacteroidota</taxon>
        <taxon>Bacteroidia</taxon>
        <taxon>Marinilabiliales</taxon>
        <taxon>Prolixibacteraceae</taxon>
        <taxon>Mangrovibacterium</taxon>
    </lineage>
</organism>
<feature type="signal peptide" evidence="9">
    <location>
        <begin position="1"/>
        <end position="23"/>
    </location>
</feature>
<evidence type="ECO:0000256" key="7">
    <source>
        <dbReference type="ARBA" id="ARBA00023237"/>
    </source>
</evidence>
<dbReference type="EMBL" id="RAPN01000001">
    <property type="protein sequence ID" value="RKD90653.1"/>
    <property type="molecule type" value="Genomic_DNA"/>
</dbReference>
<keyword evidence="6" id="KW-0472">Membrane</keyword>
<evidence type="ECO:0000256" key="2">
    <source>
        <dbReference type="ARBA" id="ARBA00007613"/>
    </source>
</evidence>
<dbReference type="InterPro" id="IPR051906">
    <property type="entry name" value="TolC-like"/>
</dbReference>
<dbReference type="InterPro" id="IPR003423">
    <property type="entry name" value="OMP_efflux"/>
</dbReference>
<dbReference type="PANTHER" id="PTHR30026">
    <property type="entry name" value="OUTER MEMBRANE PROTEIN TOLC"/>
    <property type="match status" value="1"/>
</dbReference>
<name>A0A419W5C7_9BACT</name>
<dbReference type="RefSeq" id="WP_120272041.1">
    <property type="nucleotide sequence ID" value="NZ_RAPN01000001.1"/>
</dbReference>
<feature type="chain" id="PRO_5019181178" evidence="9">
    <location>
        <begin position="24"/>
        <end position="452"/>
    </location>
</feature>
<evidence type="ECO:0000256" key="4">
    <source>
        <dbReference type="ARBA" id="ARBA00022452"/>
    </source>
</evidence>
<accession>A0A419W5C7</accession>
<evidence type="ECO:0000256" key="8">
    <source>
        <dbReference type="SAM" id="Coils"/>
    </source>
</evidence>
<dbReference type="SUPFAM" id="SSF56954">
    <property type="entry name" value="Outer membrane efflux proteins (OEP)"/>
    <property type="match status" value="1"/>
</dbReference>
<evidence type="ECO:0000256" key="9">
    <source>
        <dbReference type="SAM" id="SignalP"/>
    </source>
</evidence>
<dbReference type="Pfam" id="PF02321">
    <property type="entry name" value="OEP"/>
    <property type="match status" value="2"/>
</dbReference>
<sequence length="452" mass="49663">MRTLRNGVVAIAFTLCSISVLQAQDSKSLSLDETIGLGLENSKQLKVALSKSKEAEFAVQGKKIAVAPDLDLSGQYMMINEPNISLGSALAGDGSDSEGSGMGVAPKYLALGMATAKMPLFAGLRTHNDIRSAEYLEKAAQLDVEDQKSEVILNLVNAYVNLYKAQETVKLVEEDLQEAKKRVKDFTSMEQNGILAMNDLLKAQLQESNTSLALLDAQNNQRVANYNMNLLLGLNEQTQLLLDSINIDQLQQLLSVSDLHDKALTDRKDLQAIDQREQASETAIKIAKGAYWPSVAVSGGYAALDIDEVATVSNAWNVGLGVSFNLGELYKNGSHVKQAKESYTQTQLMHQQLTDQVKSEVFQSFSNYQESRQRMDVYEKAEQQAAENYRIVKDKHTNSLATTTDLLDADIDRLQAELNLRFSKADMLAAYCKLLQVSGQLDVPTIEALNAN</sequence>
<reference evidence="10 11" key="1">
    <citation type="submission" date="2018-09" db="EMBL/GenBank/DDBJ databases">
        <title>Genomic Encyclopedia of Archaeal and Bacterial Type Strains, Phase II (KMG-II): from individual species to whole genera.</title>
        <authorList>
            <person name="Goeker M."/>
        </authorList>
    </citation>
    <scope>NUCLEOTIDE SEQUENCE [LARGE SCALE GENOMIC DNA]</scope>
    <source>
        <strain evidence="10 11">DSM 27148</strain>
    </source>
</reference>
<feature type="coiled-coil region" evidence="8">
    <location>
        <begin position="162"/>
        <end position="189"/>
    </location>
</feature>
<keyword evidence="3" id="KW-0813">Transport</keyword>
<comment type="caution">
    <text evidence="10">The sequence shown here is derived from an EMBL/GenBank/DDBJ whole genome shotgun (WGS) entry which is preliminary data.</text>
</comment>
<dbReference type="AlphaFoldDB" id="A0A419W5C7"/>
<evidence type="ECO:0000313" key="11">
    <source>
        <dbReference type="Proteomes" id="UP000283387"/>
    </source>
</evidence>
<comment type="subcellular location">
    <subcellularLocation>
        <location evidence="1">Cell outer membrane</location>
    </subcellularLocation>
</comment>
<dbReference type="GO" id="GO:0009279">
    <property type="term" value="C:cell outer membrane"/>
    <property type="evidence" value="ECO:0007669"/>
    <property type="project" value="UniProtKB-SubCell"/>
</dbReference>
<keyword evidence="9" id="KW-0732">Signal</keyword>
<dbReference type="GO" id="GO:0015562">
    <property type="term" value="F:efflux transmembrane transporter activity"/>
    <property type="evidence" value="ECO:0007669"/>
    <property type="project" value="InterPro"/>
</dbReference>
<comment type="similarity">
    <text evidence="2">Belongs to the outer membrane factor (OMF) (TC 1.B.17) family.</text>
</comment>
<dbReference type="Gene3D" id="1.20.1600.10">
    <property type="entry name" value="Outer membrane efflux proteins (OEP)"/>
    <property type="match status" value="1"/>
</dbReference>
<gene>
    <name evidence="10" type="ORF">BC643_0994</name>
</gene>
<keyword evidence="8" id="KW-0175">Coiled coil</keyword>
<dbReference type="GO" id="GO:0015288">
    <property type="term" value="F:porin activity"/>
    <property type="evidence" value="ECO:0007669"/>
    <property type="project" value="TreeGrafter"/>
</dbReference>
<keyword evidence="7" id="KW-0998">Cell outer membrane</keyword>
<dbReference type="OrthoDB" id="916581at2"/>
<keyword evidence="5" id="KW-0812">Transmembrane</keyword>
<evidence type="ECO:0000256" key="5">
    <source>
        <dbReference type="ARBA" id="ARBA00022692"/>
    </source>
</evidence>
<dbReference type="GO" id="GO:1990281">
    <property type="term" value="C:efflux pump complex"/>
    <property type="evidence" value="ECO:0007669"/>
    <property type="project" value="TreeGrafter"/>
</dbReference>
<protein>
    <submittedName>
        <fullName evidence="10">Outer membrane protein TolC</fullName>
    </submittedName>
</protein>
<keyword evidence="4" id="KW-1134">Transmembrane beta strand</keyword>
<evidence type="ECO:0000256" key="3">
    <source>
        <dbReference type="ARBA" id="ARBA00022448"/>
    </source>
</evidence>